<keyword evidence="2 3" id="KW-0732">Signal</keyword>
<dbReference type="InterPro" id="IPR013766">
    <property type="entry name" value="Thioredoxin_domain"/>
</dbReference>
<dbReference type="GO" id="GO:0003756">
    <property type="term" value="F:protein disulfide isomerase activity"/>
    <property type="evidence" value="ECO:0007669"/>
    <property type="project" value="TreeGrafter"/>
</dbReference>
<reference evidence="5 6" key="1">
    <citation type="submission" date="2016-03" db="EMBL/GenBank/DDBJ databases">
        <authorList>
            <person name="Devillers H."/>
        </authorList>
    </citation>
    <scope>NUCLEOTIDE SEQUENCE [LARGE SCALE GENOMIC DNA]</scope>
    <source>
        <strain evidence="5">CBS 6772</strain>
    </source>
</reference>
<proteinExistence type="inferred from homology"/>
<dbReference type="GO" id="GO:0006457">
    <property type="term" value="P:protein folding"/>
    <property type="evidence" value="ECO:0007669"/>
    <property type="project" value="TreeGrafter"/>
</dbReference>
<feature type="domain" description="Thioredoxin" evidence="4">
    <location>
        <begin position="13"/>
        <end position="139"/>
    </location>
</feature>
<gene>
    <name evidence="5" type="ORF">LAFE_0G16798G</name>
</gene>
<dbReference type="CDD" id="cd02961">
    <property type="entry name" value="PDI_a_family"/>
    <property type="match status" value="1"/>
</dbReference>
<dbReference type="AlphaFoldDB" id="A0A1G4MIQ3"/>
<dbReference type="PANTHER" id="PTHR45672">
    <property type="entry name" value="PROTEIN DISULFIDE-ISOMERASE C17H9.14C-RELATED"/>
    <property type="match status" value="1"/>
</dbReference>
<dbReference type="Gene3D" id="3.40.30.10">
    <property type="entry name" value="Glutaredoxin"/>
    <property type="match status" value="1"/>
</dbReference>
<evidence type="ECO:0000259" key="4">
    <source>
        <dbReference type="PROSITE" id="PS51352"/>
    </source>
</evidence>
<dbReference type="SUPFAM" id="SSF52833">
    <property type="entry name" value="Thioredoxin-like"/>
    <property type="match status" value="1"/>
</dbReference>
<dbReference type="OMA" id="SAGCREY"/>
<dbReference type="Pfam" id="PF00085">
    <property type="entry name" value="Thioredoxin"/>
    <property type="match status" value="1"/>
</dbReference>
<dbReference type="GO" id="GO:0005783">
    <property type="term" value="C:endoplasmic reticulum"/>
    <property type="evidence" value="ECO:0007669"/>
    <property type="project" value="TreeGrafter"/>
</dbReference>
<evidence type="ECO:0000313" key="5">
    <source>
        <dbReference type="EMBL" id="SCW03723.1"/>
    </source>
</evidence>
<dbReference type="PANTHER" id="PTHR45672:SF3">
    <property type="entry name" value="THIOREDOXIN DOMAIN-CONTAINING PROTEIN 5"/>
    <property type="match status" value="1"/>
</dbReference>
<protein>
    <submittedName>
        <fullName evidence="5">LAFE_0G16798g1_1</fullName>
    </submittedName>
</protein>
<dbReference type="PROSITE" id="PS51352">
    <property type="entry name" value="THIOREDOXIN_2"/>
    <property type="match status" value="1"/>
</dbReference>
<dbReference type="Proteomes" id="UP000190831">
    <property type="component" value="Chromosome G"/>
</dbReference>
<dbReference type="InterPro" id="IPR036249">
    <property type="entry name" value="Thioredoxin-like_sf"/>
</dbReference>
<keyword evidence="6" id="KW-1185">Reference proteome</keyword>
<comment type="similarity">
    <text evidence="1">Belongs to the protein disulfide isomerase family.</text>
</comment>
<dbReference type="EMBL" id="LT598486">
    <property type="protein sequence ID" value="SCW03723.1"/>
    <property type="molecule type" value="Genomic_DNA"/>
</dbReference>
<organism evidence="5 6">
    <name type="scientific">Lachancea fermentati</name>
    <name type="common">Zygosaccharomyces fermentati</name>
    <dbReference type="NCBI Taxonomy" id="4955"/>
    <lineage>
        <taxon>Eukaryota</taxon>
        <taxon>Fungi</taxon>
        <taxon>Dikarya</taxon>
        <taxon>Ascomycota</taxon>
        <taxon>Saccharomycotina</taxon>
        <taxon>Saccharomycetes</taxon>
        <taxon>Saccharomycetales</taxon>
        <taxon>Saccharomycetaceae</taxon>
        <taxon>Lachancea</taxon>
    </lineage>
</organism>
<evidence type="ECO:0000256" key="3">
    <source>
        <dbReference type="SAM" id="SignalP"/>
    </source>
</evidence>
<evidence type="ECO:0000256" key="2">
    <source>
        <dbReference type="ARBA" id="ARBA00022729"/>
    </source>
</evidence>
<evidence type="ECO:0000256" key="1">
    <source>
        <dbReference type="ARBA" id="ARBA00006347"/>
    </source>
</evidence>
<accession>A0A1G4MIQ3</accession>
<sequence>MGRFGRCLLVVFVVVGLISAVGGLRDVQSSSEAYSALIGTQRPTFVKVYADGCRYCAELAPHFMFLEQVFGEEIELLAVDGRQARRFVHDMGVRSFPELLLFQGGASDEQEVRTRSFVGKHDGARGAQALASYVSEHTGILARWPGSVVHDVGDPHNWPELELLLQQHPALIALVSPWMDVDHLNQFNGELATSILELLGSRYKDDGLVVYRVDASDARAAHWTNTLRCSFFPTIVLSLAGKSDMYTPENTPLIKFEFLSVTYPGADRMSVTQRLEGLLEHCFVHSAGCREYVNDLPHASYYESLAELRDGSDTYPTQFQDISGDESDESYDYYDLDEDEMLFGYLRDL</sequence>
<evidence type="ECO:0000313" key="6">
    <source>
        <dbReference type="Proteomes" id="UP000190831"/>
    </source>
</evidence>
<dbReference type="OrthoDB" id="10264505at2759"/>
<name>A0A1G4MIQ3_LACFM</name>
<dbReference type="STRING" id="4955.A0A1G4MIQ3"/>
<feature type="chain" id="PRO_5009237393" evidence="3">
    <location>
        <begin position="24"/>
        <end position="349"/>
    </location>
</feature>
<feature type="signal peptide" evidence="3">
    <location>
        <begin position="1"/>
        <end position="23"/>
    </location>
</feature>
<dbReference type="InterPro" id="IPR051063">
    <property type="entry name" value="PDI"/>
</dbReference>